<feature type="signal peptide" evidence="1">
    <location>
        <begin position="1"/>
        <end position="31"/>
    </location>
</feature>
<dbReference type="OrthoDB" id="3427155at2"/>
<dbReference type="AlphaFoldDB" id="A0A1M6LTS0"/>
<evidence type="ECO:0008006" key="4">
    <source>
        <dbReference type="Google" id="ProtNLM"/>
    </source>
</evidence>
<name>A0A1M6LTS0_9ACTN</name>
<reference evidence="2 3" key="1">
    <citation type="submission" date="2016-11" db="EMBL/GenBank/DDBJ databases">
        <authorList>
            <person name="Jaros S."/>
            <person name="Januszkiewicz K."/>
            <person name="Wedrychowicz H."/>
        </authorList>
    </citation>
    <scope>NUCLEOTIDE SEQUENCE [LARGE SCALE GENOMIC DNA]</scope>
    <source>
        <strain evidence="2 3">CGMCC 4.5723</strain>
    </source>
</reference>
<organism evidence="2 3">
    <name type="scientific">Nocardiopsis flavescens</name>
    <dbReference type="NCBI Taxonomy" id="758803"/>
    <lineage>
        <taxon>Bacteria</taxon>
        <taxon>Bacillati</taxon>
        <taxon>Actinomycetota</taxon>
        <taxon>Actinomycetes</taxon>
        <taxon>Streptosporangiales</taxon>
        <taxon>Nocardiopsidaceae</taxon>
        <taxon>Nocardiopsis</taxon>
    </lineage>
</organism>
<proteinExistence type="predicted"/>
<gene>
    <name evidence="2" type="ORF">SAMN05421803_10954</name>
</gene>
<accession>A0A1M6LTS0</accession>
<sequence length="382" mass="36096">MNTTARTSAKTLLVAAGAAGFIAFGSGFSWADTLGGATDGLPLNDLGGQVPAVLTEGIGSPVGELASVRPGTISAAPEVQHNSAPTGSLTDALPVEAPLALDGNSTDVGLDTLADSLTGTAPAVPQSGALDPVTGAVGGLGLLDAVGLGTGGGTLPLSHSARSPLPLEGTVTGLGTGVGQGAHEVGTGLTELDAADLGATLPMNGPVMPVNGRNTDISGGAAGIVSDLVLGEGAATLPQSAPADALPVGGLDTVTGALSQVAPADALPELPAALPLSTDVLPQAAPADALSADALGGVTDVLPVSAPTLPQAAPVDALPVGGLDGVTDVLPLAAASDSLPGLGDVTSALPATDSLGGDLVGVNGLPTVGEPTVDGAPLGALV</sequence>
<evidence type="ECO:0000256" key="1">
    <source>
        <dbReference type="SAM" id="SignalP"/>
    </source>
</evidence>
<protein>
    <recommendedName>
        <fullName evidence="4">GLTT repeat-containing protein</fullName>
    </recommendedName>
</protein>
<dbReference type="EMBL" id="FQZK01000009">
    <property type="protein sequence ID" value="SHJ74525.1"/>
    <property type="molecule type" value="Genomic_DNA"/>
</dbReference>
<dbReference type="Proteomes" id="UP000184452">
    <property type="component" value="Unassembled WGS sequence"/>
</dbReference>
<keyword evidence="3" id="KW-1185">Reference proteome</keyword>
<feature type="chain" id="PRO_5013155650" description="GLTT repeat-containing protein" evidence="1">
    <location>
        <begin position="32"/>
        <end position="382"/>
    </location>
</feature>
<evidence type="ECO:0000313" key="2">
    <source>
        <dbReference type="EMBL" id="SHJ74525.1"/>
    </source>
</evidence>
<keyword evidence="1" id="KW-0732">Signal</keyword>
<dbReference type="RefSeq" id="WP_073380129.1">
    <property type="nucleotide sequence ID" value="NZ_FQZK01000009.1"/>
</dbReference>
<evidence type="ECO:0000313" key="3">
    <source>
        <dbReference type="Proteomes" id="UP000184452"/>
    </source>
</evidence>